<dbReference type="AlphaFoldDB" id="A0A085U7L3"/>
<evidence type="ECO:0000313" key="2">
    <source>
        <dbReference type="EMBL" id="SUP99033.1"/>
    </source>
</evidence>
<organism evidence="1">
    <name type="scientific">Yersinia ruckeri</name>
    <dbReference type="NCBI Taxonomy" id="29486"/>
    <lineage>
        <taxon>Bacteria</taxon>
        <taxon>Pseudomonadati</taxon>
        <taxon>Pseudomonadota</taxon>
        <taxon>Gammaproteobacteria</taxon>
        <taxon>Enterobacterales</taxon>
        <taxon>Yersiniaceae</taxon>
        <taxon>Yersinia</taxon>
    </lineage>
</organism>
<keyword evidence="3" id="KW-1185">Reference proteome</keyword>
<evidence type="ECO:0000313" key="3">
    <source>
        <dbReference type="Proteomes" id="UP000255169"/>
    </source>
</evidence>
<dbReference type="Gene3D" id="2.60.120.620">
    <property type="entry name" value="q2cbj1_9rhob like domain"/>
    <property type="match status" value="1"/>
</dbReference>
<proteinExistence type="predicted"/>
<gene>
    <name evidence="1" type="ORF">CSF007_9035</name>
    <name evidence="2" type="ORF">NCTC10476_00338</name>
</gene>
<accession>A0A085U7L3</accession>
<dbReference type="PATRIC" id="fig|29486.44.peg.1451"/>
<dbReference type="PIRSF" id="PIRSF030125">
    <property type="entry name" value="UCP030125"/>
    <property type="match status" value="1"/>
</dbReference>
<dbReference type="EMBL" id="LN681231">
    <property type="protein sequence ID" value="CEK27560.1"/>
    <property type="molecule type" value="Genomic_DNA"/>
</dbReference>
<name>A0A085U7L3_YERRU</name>
<reference evidence="2 3" key="2">
    <citation type="submission" date="2018-06" db="EMBL/GenBank/DDBJ databases">
        <authorList>
            <consortium name="Pathogen Informatics"/>
            <person name="Doyle S."/>
        </authorList>
    </citation>
    <scope>NUCLEOTIDE SEQUENCE [LARGE SCALE GENOMIC DNA]</scope>
    <source>
        <strain evidence="2 3">NCTC10476</strain>
    </source>
</reference>
<evidence type="ECO:0000313" key="1">
    <source>
        <dbReference type="EMBL" id="CEK27560.1"/>
    </source>
</evidence>
<dbReference type="GeneID" id="66879500"/>
<dbReference type="EMBL" id="UHJG01000001">
    <property type="protein sequence ID" value="SUP99033.1"/>
    <property type="molecule type" value="Genomic_DNA"/>
</dbReference>
<dbReference type="OrthoDB" id="6532393at2"/>
<dbReference type="InterPro" id="IPR016946">
    <property type="entry name" value="UCP030125"/>
</dbReference>
<dbReference type="eggNOG" id="ENOG5032HSN">
    <property type="taxonomic scope" value="Bacteria"/>
</dbReference>
<dbReference type="RefSeq" id="WP_004717446.1">
    <property type="nucleotide sequence ID" value="NZ_CABIHR010000009.1"/>
</dbReference>
<protein>
    <submittedName>
        <fullName evidence="1">Uncharacterized protein</fullName>
    </submittedName>
</protein>
<sequence>MSNPQSSLCYSLSSSQDKIITLKQLNQHSLERLISGEILAIRIPDYCSDATASALRRYIDQTAKLHQYTHEIYEEGQVVQNFYGVHRWGTPFNMTYGQSDGDSARQQYYADAAQMRTLIDDICAPEQPPIQALIADFQQHWPDGAVTASFEGKPMFAGIIRVMFPETAHLSETVPHVDCLPISVAELAHQFSANIYIETPPSGGELMVWDTDAFSFDEVALFEGEQLPADRLQLPLRIQPKKNELVIINTRRPHAIGGFDSGKRISMQSFIGYNTDQPFYFWC</sequence>
<reference evidence="1" key="1">
    <citation type="journal article" date="2015" name="Genome Announc.">
        <title>Complete Genome Sequence of Yersinia ruckeri Strain CSF007-82, Etiologic Agent of Red Mouth Disease in Salmonid Fish.</title>
        <authorList>
            <person name="Nelson M.C."/>
            <person name="LaPatra S.E."/>
            <person name="Welch T.J."/>
            <person name="Graf J."/>
        </authorList>
    </citation>
    <scope>NUCLEOTIDE SEQUENCE</scope>
    <source>
        <strain evidence="1">CSF007-82</strain>
    </source>
</reference>
<dbReference type="Proteomes" id="UP000255169">
    <property type="component" value="Unassembled WGS sequence"/>
</dbReference>